<dbReference type="InterPro" id="IPR052379">
    <property type="entry name" value="Type_VII_TA_RNase"/>
</dbReference>
<proteinExistence type="inferred from homology"/>
<dbReference type="KEGG" id="ssei:FJR45_09965"/>
<dbReference type="NCBIfam" id="NF047751">
    <property type="entry name" value="HepT_toxin"/>
    <property type="match status" value="1"/>
</dbReference>
<sequence>MLERLVQLEENISTLKELQNKISLDDVRRNKFDEWALRYGIFESIQIVIDISCHIAAKYNLGSSKSYVECIEKLEKFEYISNSLSKSLIGAIGLRNMLIHEYVRIDIEQLYSFLEYIDDFSAFAVAAKEVV</sequence>
<dbReference type="Pfam" id="PF01934">
    <property type="entry name" value="HepT-like"/>
    <property type="match status" value="1"/>
</dbReference>
<name>A0A7M1B3E6_9BACT</name>
<dbReference type="PANTHER" id="PTHR33397">
    <property type="entry name" value="UPF0331 PROTEIN YUTE"/>
    <property type="match status" value="1"/>
</dbReference>
<dbReference type="InterPro" id="IPR008201">
    <property type="entry name" value="HepT-like"/>
</dbReference>
<evidence type="ECO:0000313" key="6">
    <source>
        <dbReference type="Proteomes" id="UP000593719"/>
    </source>
</evidence>
<evidence type="ECO:0000256" key="3">
    <source>
        <dbReference type="ARBA" id="ARBA00022801"/>
    </source>
</evidence>
<evidence type="ECO:0000256" key="1">
    <source>
        <dbReference type="ARBA" id="ARBA00022649"/>
    </source>
</evidence>
<accession>A0A7M1B3E6</accession>
<organism evidence="5 6">
    <name type="scientific">Sulfurimonas sediminis</name>
    <dbReference type="NCBI Taxonomy" id="2590020"/>
    <lineage>
        <taxon>Bacteria</taxon>
        <taxon>Pseudomonadati</taxon>
        <taxon>Campylobacterota</taxon>
        <taxon>Epsilonproteobacteria</taxon>
        <taxon>Campylobacterales</taxon>
        <taxon>Sulfurimonadaceae</taxon>
        <taxon>Sulfurimonas</taxon>
    </lineage>
</organism>
<evidence type="ECO:0000256" key="4">
    <source>
        <dbReference type="ARBA" id="ARBA00024207"/>
    </source>
</evidence>
<keyword evidence="6" id="KW-1185">Reference proteome</keyword>
<dbReference type="InterPro" id="IPR037038">
    <property type="entry name" value="HepT-like_sf"/>
</dbReference>
<dbReference type="Proteomes" id="UP000593719">
    <property type="component" value="Chromosome"/>
</dbReference>
<gene>
    <name evidence="5" type="ORF">FJR45_09965</name>
</gene>
<dbReference type="GO" id="GO:0016787">
    <property type="term" value="F:hydrolase activity"/>
    <property type="evidence" value="ECO:0007669"/>
    <property type="project" value="UniProtKB-KW"/>
</dbReference>
<comment type="similarity">
    <text evidence="4">Belongs to the HepT RNase toxin family.</text>
</comment>
<evidence type="ECO:0000313" key="5">
    <source>
        <dbReference type="EMBL" id="QOP44251.1"/>
    </source>
</evidence>
<keyword evidence="2" id="KW-0540">Nuclease</keyword>
<reference evidence="5 6" key="1">
    <citation type="submission" date="2019-06" db="EMBL/GenBank/DDBJ databases">
        <title>Sulfurimonas gotlandica sp. nov., a chemoautotrophic and psychrotolerant epsilonproteobacterium isolated from a pelagic redoxcline, and an emended description of the genus Sulfurimonas.</title>
        <authorList>
            <person name="Wang S."/>
            <person name="Jiang L."/>
            <person name="Shao Z."/>
        </authorList>
    </citation>
    <scope>NUCLEOTIDE SEQUENCE [LARGE SCALE GENOMIC DNA]</scope>
    <source>
        <strain evidence="5 6">S2-6</strain>
    </source>
</reference>
<dbReference type="PANTHER" id="PTHR33397:SF5">
    <property type="entry name" value="RNASE YUTE-RELATED"/>
    <property type="match status" value="1"/>
</dbReference>
<dbReference type="Gene3D" id="1.20.120.580">
    <property type="entry name" value="bsu32300-like"/>
    <property type="match status" value="1"/>
</dbReference>
<keyword evidence="1" id="KW-1277">Toxin-antitoxin system</keyword>
<evidence type="ECO:0000256" key="2">
    <source>
        <dbReference type="ARBA" id="ARBA00022722"/>
    </source>
</evidence>
<protein>
    <submittedName>
        <fullName evidence="5">DUF86 domain-containing protein</fullName>
    </submittedName>
</protein>
<keyword evidence="3" id="KW-0378">Hydrolase</keyword>
<dbReference type="EMBL" id="CP041235">
    <property type="protein sequence ID" value="QOP44251.1"/>
    <property type="molecule type" value="Genomic_DNA"/>
</dbReference>
<dbReference type="AlphaFoldDB" id="A0A7M1B3E6"/>
<dbReference type="GO" id="GO:0110001">
    <property type="term" value="C:toxin-antitoxin complex"/>
    <property type="evidence" value="ECO:0007669"/>
    <property type="project" value="InterPro"/>
</dbReference>
<dbReference type="GO" id="GO:0004540">
    <property type="term" value="F:RNA nuclease activity"/>
    <property type="evidence" value="ECO:0007669"/>
    <property type="project" value="InterPro"/>
</dbReference>
<dbReference type="RefSeq" id="WP_193150406.1">
    <property type="nucleotide sequence ID" value="NZ_CP041235.1"/>
</dbReference>